<comment type="similarity">
    <text evidence="1">Belongs to the MAP65/ASE1 family.</text>
</comment>
<dbReference type="GO" id="GO:0005874">
    <property type="term" value="C:microtubule"/>
    <property type="evidence" value="ECO:0007669"/>
    <property type="project" value="UniProtKB-KW"/>
</dbReference>
<name>A0AAX6HQQ6_IRIPA</name>
<keyword evidence="2" id="KW-0493">Microtubule</keyword>
<dbReference type="GO" id="GO:0008017">
    <property type="term" value="F:microtubule binding"/>
    <property type="evidence" value="ECO:0007669"/>
    <property type="project" value="InterPro"/>
</dbReference>
<comment type="caution">
    <text evidence="3">The sequence shown here is derived from an EMBL/GenBank/DDBJ whole genome shotgun (WGS) entry which is preliminary data.</text>
</comment>
<dbReference type="GO" id="GO:0005819">
    <property type="term" value="C:spindle"/>
    <property type="evidence" value="ECO:0007669"/>
    <property type="project" value="TreeGrafter"/>
</dbReference>
<dbReference type="PANTHER" id="PTHR19321:SF41">
    <property type="entry name" value="FASCETTO-RELATED"/>
    <property type="match status" value="1"/>
</dbReference>
<dbReference type="Proteomes" id="UP001140949">
    <property type="component" value="Unassembled WGS sequence"/>
</dbReference>
<evidence type="ECO:0000256" key="2">
    <source>
        <dbReference type="ARBA" id="ARBA00022701"/>
    </source>
</evidence>
<evidence type="ECO:0000313" key="4">
    <source>
        <dbReference type="Proteomes" id="UP001140949"/>
    </source>
</evidence>
<dbReference type="GO" id="GO:0005737">
    <property type="term" value="C:cytoplasm"/>
    <property type="evidence" value="ECO:0007669"/>
    <property type="project" value="TreeGrafter"/>
</dbReference>
<evidence type="ECO:0000256" key="1">
    <source>
        <dbReference type="ARBA" id="ARBA00006187"/>
    </source>
</evidence>
<gene>
    <name evidence="3" type="ORF">M6B38_297720</name>
</gene>
<sequence>MVGPHKVINKRVDDKLLEPFELIWDKVGESNGERDKMLLQLEEECLDIYNKKVDRASKSRVQLLQTFFYVGILQRACRCSTKLRLRTIGCRPVSTHCPPSLDDVVEQLLL</sequence>
<dbReference type="PANTHER" id="PTHR19321">
    <property type="entry name" value="PROTEIN REGULATOR OF CYTOKINESIS 1 PRC1-RELATED"/>
    <property type="match status" value="1"/>
</dbReference>
<organism evidence="3 4">
    <name type="scientific">Iris pallida</name>
    <name type="common">Sweet iris</name>
    <dbReference type="NCBI Taxonomy" id="29817"/>
    <lineage>
        <taxon>Eukaryota</taxon>
        <taxon>Viridiplantae</taxon>
        <taxon>Streptophyta</taxon>
        <taxon>Embryophyta</taxon>
        <taxon>Tracheophyta</taxon>
        <taxon>Spermatophyta</taxon>
        <taxon>Magnoliopsida</taxon>
        <taxon>Liliopsida</taxon>
        <taxon>Asparagales</taxon>
        <taxon>Iridaceae</taxon>
        <taxon>Iridoideae</taxon>
        <taxon>Irideae</taxon>
        <taxon>Iris</taxon>
    </lineage>
</organism>
<keyword evidence="4" id="KW-1185">Reference proteome</keyword>
<dbReference type="GO" id="GO:0000226">
    <property type="term" value="P:microtubule cytoskeleton organization"/>
    <property type="evidence" value="ECO:0007669"/>
    <property type="project" value="InterPro"/>
</dbReference>
<accession>A0AAX6HQQ6</accession>
<protein>
    <submittedName>
        <fullName evidence="3">65-kDa microtubule-associated protein 1-like isoform X2</fullName>
    </submittedName>
</protein>
<dbReference type="InterPro" id="IPR007145">
    <property type="entry name" value="MAP65_Ase1_PRC1"/>
</dbReference>
<proteinExistence type="inferred from homology"/>
<dbReference type="EMBL" id="JANAVB010007400">
    <property type="protein sequence ID" value="KAJ6842615.1"/>
    <property type="molecule type" value="Genomic_DNA"/>
</dbReference>
<reference evidence="3" key="2">
    <citation type="submission" date="2023-04" db="EMBL/GenBank/DDBJ databases">
        <authorList>
            <person name="Bruccoleri R.E."/>
            <person name="Oakeley E.J."/>
            <person name="Faust A.-M."/>
            <person name="Dessus-Babus S."/>
            <person name="Altorfer M."/>
            <person name="Burckhardt D."/>
            <person name="Oertli M."/>
            <person name="Naumann U."/>
            <person name="Petersen F."/>
            <person name="Wong J."/>
        </authorList>
    </citation>
    <scope>NUCLEOTIDE SEQUENCE</scope>
    <source>
        <strain evidence="3">GSM-AAB239-AS_SAM_17_03QT</strain>
        <tissue evidence="3">Leaf</tissue>
    </source>
</reference>
<reference evidence="3" key="1">
    <citation type="journal article" date="2023" name="GigaByte">
        <title>Genome assembly of the bearded iris, Iris pallida Lam.</title>
        <authorList>
            <person name="Bruccoleri R.E."/>
            <person name="Oakeley E.J."/>
            <person name="Faust A.M.E."/>
            <person name="Altorfer M."/>
            <person name="Dessus-Babus S."/>
            <person name="Burckhardt D."/>
            <person name="Oertli M."/>
            <person name="Naumann U."/>
            <person name="Petersen F."/>
            <person name="Wong J."/>
        </authorList>
    </citation>
    <scope>NUCLEOTIDE SEQUENCE</scope>
    <source>
        <strain evidence="3">GSM-AAB239-AS_SAM_17_03QT</strain>
    </source>
</reference>
<evidence type="ECO:0000313" key="3">
    <source>
        <dbReference type="EMBL" id="KAJ6842615.1"/>
    </source>
</evidence>
<dbReference type="AlphaFoldDB" id="A0AAX6HQQ6"/>